<feature type="compositionally biased region" description="Polar residues" evidence="1">
    <location>
        <begin position="177"/>
        <end position="195"/>
    </location>
</feature>
<keyword evidence="3" id="KW-1185">Reference proteome</keyword>
<dbReference type="Proteomes" id="UP000038010">
    <property type="component" value="Unassembled WGS sequence"/>
</dbReference>
<feature type="region of interest" description="Disordered" evidence="1">
    <location>
        <begin position="161"/>
        <end position="295"/>
    </location>
</feature>
<protein>
    <submittedName>
        <fullName evidence="2">Uncharacterized protein</fullName>
    </submittedName>
</protein>
<feature type="compositionally biased region" description="Polar residues" evidence="1">
    <location>
        <begin position="278"/>
        <end position="295"/>
    </location>
</feature>
<feature type="compositionally biased region" description="Basic and acidic residues" evidence="1">
    <location>
        <begin position="161"/>
        <end position="176"/>
    </location>
</feature>
<feature type="compositionally biased region" description="Acidic residues" evidence="1">
    <location>
        <begin position="340"/>
        <end position="350"/>
    </location>
</feature>
<reference evidence="2 3" key="1">
    <citation type="submission" date="2015-06" db="EMBL/GenBank/DDBJ databases">
        <title>Draft genome of the ant-associated black yeast Phialophora attae CBS 131958.</title>
        <authorList>
            <person name="Moreno L.F."/>
            <person name="Stielow B.J."/>
            <person name="de Hoog S."/>
            <person name="Vicente V.A."/>
            <person name="Weiss V.A."/>
            <person name="de Vries M."/>
            <person name="Cruz L.M."/>
            <person name="Souza E.M."/>
        </authorList>
    </citation>
    <scope>NUCLEOTIDE SEQUENCE [LARGE SCALE GENOMIC DNA]</scope>
    <source>
        <strain evidence="2 3">CBS 131958</strain>
    </source>
</reference>
<proteinExistence type="predicted"/>
<evidence type="ECO:0000256" key="1">
    <source>
        <dbReference type="SAM" id="MobiDB-lite"/>
    </source>
</evidence>
<evidence type="ECO:0000313" key="3">
    <source>
        <dbReference type="Proteomes" id="UP000038010"/>
    </source>
</evidence>
<dbReference type="VEuPathDB" id="FungiDB:AB675_7679"/>
<feature type="compositionally biased region" description="Basic and acidic residues" evidence="1">
    <location>
        <begin position="249"/>
        <end position="259"/>
    </location>
</feature>
<organism evidence="2 3">
    <name type="scientific">Cyphellophora attinorum</name>
    <dbReference type="NCBI Taxonomy" id="1664694"/>
    <lineage>
        <taxon>Eukaryota</taxon>
        <taxon>Fungi</taxon>
        <taxon>Dikarya</taxon>
        <taxon>Ascomycota</taxon>
        <taxon>Pezizomycotina</taxon>
        <taxon>Eurotiomycetes</taxon>
        <taxon>Chaetothyriomycetidae</taxon>
        <taxon>Chaetothyriales</taxon>
        <taxon>Cyphellophoraceae</taxon>
        <taxon>Cyphellophora</taxon>
    </lineage>
</organism>
<dbReference type="GeneID" id="28739946"/>
<sequence>MTQRPIIFDLTNDDLIDTVEMDDTENTMAHTQPPKANIHSLTKEALKDFRDQVEAATKQTTGVRLIFLASEVVRLAGKKKKSNVYEYWLQGEKLETHFYQDQAHDSKGRRGGILVAMGSRLPQPVLLAKSPKEGQSPGFKKGTYRPWKDNAYMASEFDVVKRPAPDPDSQSDRPIDQDTNGVSSPAPSVAINNDPYQIPQRHRDSNSYDQTVVDGTTKHGNRPSSGTSSKRVGSEDTQASRAHSSRTKPKTEHTDDNSTMREVPLSTGLQVSRLAESRANSSQHSVPATGDSPQMQYGFVAQPRRRMYSTYDPIPGPIRFEEHYQTAARPSKKARHSALDDSEDGEEDVGEIPLDDKDLSARTSATPEWTLTETARAFPDGRSNMSVVKASVVTADQQPLASQPTVPTTRSIPRTQSSPLSQSTLPTQCIPLSQSTLPTQSIPPSQSVLQARSAPPSQLVLSTQSVASDAANINVELKMRADEIREVKWHTLCDPGFQYFLERQLESDGGHLVTETTVVRQLNLDNSPTTYSATETVVAYLEQNNGSVAESMDLLRKAIAGCDSILTDGSGRTVRKLTVRLKPRSA</sequence>
<dbReference type="RefSeq" id="XP_018000389.1">
    <property type="nucleotide sequence ID" value="XM_018148066.1"/>
</dbReference>
<feature type="region of interest" description="Disordered" evidence="1">
    <location>
        <begin position="398"/>
        <end position="425"/>
    </location>
</feature>
<dbReference type="AlphaFoldDB" id="A0A0N1H4U1"/>
<feature type="region of interest" description="Disordered" evidence="1">
    <location>
        <begin position="326"/>
        <end position="358"/>
    </location>
</feature>
<feature type="compositionally biased region" description="Polar residues" evidence="1">
    <location>
        <begin position="222"/>
        <end position="242"/>
    </location>
</feature>
<comment type="caution">
    <text evidence="2">The sequence shown here is derived from an EMBL/GenBank/DDBJ whole genome shotgun (WGS) entry which is preliminary data.</text>
</comment>
<evidence type="ECO:0000313" key="2">
    <source>
        <dbReference type="EMBL" id="KPI40426.1"/>
    </source>
</evidence>
<name>A0A0N1H4U1_9EURO</name>
<dbReference type="OrthoDB" id="5576775at2759"/>
<accession>A0A0N1H4U1</accession>
<dbReference type="EMBL" id="LFJN01000012">
    <property type="protein sequence ID" value="KPI40426.1"/>
    <property type="molecule type" value="Genomic_DNA"/>
</dbReference>
<gene>
    <name evidence="2" type="ORF">AB675_7679</name>
</gene>